<dbReference type="Proteomes" id="UP000184423">
    <property type="component" value="Unassembled WGS sequence"/>
</dbReference>
<dbReference type="GO" id="GO:0016887">
    <property type="term" value="F:ATP hydrolysis activity"/>
    <property type="evidence" value="ECO:0007669"/>
    <property type="project" value="InterPro"/>
</dbReference>
<feature type="transmembrane region" description="Helical" evidence="7">
    <location>
        <begin position="248"/>
        <end position="271"/>
    </location>
</feature>
<dbReference type="SUPFAM" id="SSF90123">
    <property type="entry name" value="ABC transporter transmembrane region"/>
    <property type="match status" value="1"/>
</dbReference>
<keyword evidence="5 7" id="KW-1133">Transmembrane helix</keyword>
<feature type="transmembrane region" description="Helical" evidence="7">
    <location>
        <begin position="171"/>
        <end position="189"/>
    </location>
</feature>
<feature type="domain" description="ABC transporter" evidence="8">
    <location>
        <begin position="348"/>
        <end position="582"/>
    </location>
</feature>
<dbReference type="InterPro" id="IPR011527">
    <property type="entry name" value="ABC1_TM_dom"/>
</dbReference>
<dbReference type="EMBL" id="FQVG01000034">
    <property type="protein sequence ID" value="SHF09782.1"/>
    <property type="molecule type" value="Genomic_DNA"/>
</dbReference>
<feature type="transmembrane region" description="Helical" evidence="7">
    <location>
        <begin position="31"/>
        <end position="51"/>
    </location>
</feature>
<evidence type="ECO:0000256" key="3">
    <source>
        <dbReference type="ARBA" id="ARBA00022741"/>
    </source>
</evidence>
<evidence type="ECO:0000313" key="10">
    <source>
        <dbReference type="EMBL" id="SHF09782.1"/>
    </source>
</evidence>
<dbReference type="Pfam" id="PF00005">
    <property type="entry name" value="ABC_tran"/>
    <property type="match status" value="1"/>
</dbReference>
<sequence length="594" mass="67093">MEIREQEFKKNFDLHLWKRLFDFLKKYRNSVFFLIFVMFGVGIIDATFPILNKYAIDNFVKNKSLDGFYKFILIYLTLIAVQVFNVWWLIALAGKIDMGLCYDIRKSAFNKLQRLSFSYYDKTPVGWIMARLTSDVARIGDTLAWGIVDFIWGIAIMGSIVVYMFILNARLALITLSVVPLLAVLSIYFQKKILFEYRKVRRINSQITGAFNEGIMGAKTSKILNIEDKNIDEFKGLTRSMFSSSVRAAILSSIYMPLVMTLGSIGTALALNFGGRSVMLNTISFGTLAAFISYSIQFFDPVRELARVMAEFISAQTAAERVISLIDTEVEIKDFGELSQIKKINGDIEFKDVSFSYKDGEDVLEDFNLKVKAGQSIALVGETGSGKSTIVNLLCRFYEPTRGSIYIDGMDYKSIPLSKLHSSLGYVLQTPHLFSGTIKENIQYGNLNASFEEIIEAAKLANAHEFIMSLEKAYDTEVGEGGSKLSVGQRQLISIARAIVANPSIFILDEATSSVDTETEHMIQQAISKVLKGRTSFIIAHRLSTIKSADRILVIKNGKIIEDGSHRELMKKRGYYYRLYTNQYILEQEKKIFG</sequence>
<dbReference type="PROSITE" id="PS50893">
    <property type="entry name" value="ABC_TRANSPORTER_2"/>
    <property type="match status" value="1"/>
</dbReference>
<evidence type="ECO:0000256" key="1">
    <source>
        <dbReference type="ARBA" id="ARBA00004651"/>
    </source>
</evidence>
<evidence type="ECO:0000256" key="2">
    <source>
        <dbReference type="ARBA" id="ARBA00022692"/>
    </source>
</evidence>
<dbReference type="InterPro" id="IPR027417">
    <property type="entry name" value="P-loop_NTPase"/>
</dbReference>
<keyword evidence="3" id="KW-0547">Nucleotide-binding</keyword>
<dbReference type="Gene3D" id="3.40.50.300">
    <property type="entry name" value="P-loop containing nucleotide triphosphate hydrolases"/>
    <property type="match status" value="1"/>
</dbReference>
<evidence type="ECO:0000256" key="5">
    <source>
        <dbReference type="ARBA" id="ARBA00022989"/>
    </source>
</evidence>
<dbReference type="GO" id="GO:0015421">
    <property type="term" value="F:ABC-type oligopeptide transporter activity"/>
    <property type="evidence" value="ECO:0007669"/>
    <property type="project" value="TreeGrafter"/>
</dbReference>
<dbReference type="GO" id="GO:0005524">
    <property type="term" value="F:ATP binding"/>
    <property type="evidence" value="ECO:0007669"/>
    <property type="project" value="UniProtKB-KW"/>
</dbReference>
<gene>
    <name evidence="10" type="ORF">SAMN02746091_01765</name>
</gene>
<protein>
    <submittedName>
        <fullName evidence="10">ATP-binding cassette, subfamily B</fullName>
    </submittedName>
</protein>
<dbReference type="SMART" id="SM00382">
    <property type="entry name" value="AAA"/>
    <property type="match status" value="1"/>
</dbReference>
<dbReference type="InterPro" id="IPR039421">
    <property type="entry name" value="Type_1_exporter"/>
</dbReference>
<dbReference type="PROSITE" id="PS00211">
    <property type="entry name" value="ABC_TRANSPORTER_1"/>
    <property type="match status" value="1"/>
</dbReference>
<dbReference type="PANTHER" id="PTHR43394">
    <property type="entry name" value="ATP-DEPENDENT PERMEASE MDL1, MITOCHONDRIAL"/>
    <property type="match status" value="1"/>
</dbReference>
<dbReference type="InterPro" id="IPR003593">
    <property type="entry name" value="AAA+_ATPase"/>
</dbReference>
<dbReference type="CDD" id="cd03254">
    <property type="entry name" value="ABCC_Glucan_exporter_like"/>
    <property type="match status" value="1"/>
</dbReference>
<evidence type="ECO:0000313" key="11">
    <source>
        <dbReference type="Proteomes" id="UP000184423"/>
    </source>
</evidence>
<dbReference type="SUPFAM" id="SSF52540">
    <property type="entry name" value="P-loop containing nucleoside triphosphate hydrolases"/>
    <property type="match status" value="1"/>
</dbReference>
<feature type="transmembrane region" description="Helical" evidence="7">
    <location>
        <begin position="71"/>
        <end position="90"/>
    </location>
</feature>
<evidence type="ECO:0000256" key="7">
    <source>
        <dbReference type="SAM" id="Phobius"/>
    </source>
</evidence>
<dbReference type="FunFam" id="3.40.50.300:FF:000218">
    <property type="entry name" value="Multidrug ABC transporter ATP-binding protein"/>
    <property type="match status" value="1"/>
</dbReference>
<keyword evidence="4 10" id="KW-0067">ATP-binding</keyword>
<accession>A0A1M4YWA4</accession>
<feature type="domain" description="ABC transmembrane type-1" evidence="9">
    <location>
        <begin position="32"/>
        <end position="314"/>
    </location>
</feature>
<evidence type="ECO:0000259" key="9">
    <source>
        <dbReference type="PROSITE" id="PS50929"/>
    </source>
</evidence>
<comment type="subcellular location">
    <subcellularLocation>
        <location evidence="1">Cell membrane</location>
        <topology evidence="1">Multi-pass membrane protein</topology>
    </subcellularLocation>
</comment>
<feature type="transmembrane region" description="Helical" evidence="7">
    <location>
        <begin position="143"/>
        <end position="165"/>
    </location>
</feature>
<dbReference type="CDD" id="cd18540">
    <property type="entry name" value="ABC_6TM_exporter_like"/>
    <property type="match status" value="1"/>
</dbReference>
<dbReference type="RefSeq" id="WP_073249106.1">
    <property type="nucleotide sequence ID" value="NZ_FQVG01000034.1"/>
</dbReference>
<evidence type="ECO:0000256" key="4">
    <source>
        <dbReference type="ARBA" id="ARBA00022840"/>
    </source>
</evidence>
<keyword evidence="11" id="KW-1185">Reference proteome</keyword>
<evidence type="ECO:0000256" key="6">
    <source>
        <dbReference type="ARBA" id="ARBA00023136"/>
    </source>
</evidence>
<proteinExistence type="predicted"/>
<evidence type="ECO:0000259" key="8">
    <source>
        <dbReference type="PROSITE" id="PS50893"/>
    </source>
</evidence>
<keyword evidence="2 7" id="KW-0812">Transmembrane</keyword>
<dbReference type="AlphaFoldDB" id="A0A1M4YWA4"/>
<dbReference type="InterPro" id="IPR036640">
    <property type="entry name" value="ABC1_TM_sf"/>
</dbReference>
<dbReference type="GO" id="GO:0005886">
    <property type="term" value="C:plasma membrane"/>
    <property type="evidence" value="ECO:0007669"/>
    <property type="project" value="UniProtKB-SubCell"/>
</dbReference>
<dbReference type="Gene3D" id="1.20.1560.10">
    <property type="entry name" value="ABC transporter type 1, transmembrane domain"/>
    <property type="match status" value="1"/>
</dbReference>
<keyword evidence="6 7" id="KW-0472">Membrane</keyword>
<dbReference type="Pfam" id="PF00664">
    <property type="entry name" value="ABC_membrane"/>
    <property type="match status" value="1"/>
</dbReference>
<organism evidence="10 11">
    <name type="scientific">Caloramator proteoclasticus DSM 10124</name>
    <dbReference type="NCBI Taxonomy" id="1121262"/>
    <lineage>
        <taxon>Bacteria</taxon>
        <taxon>Bacillati</taxon>
        <taxon>Bacillota</taxon>
        <taxon>Clostridia</taxon>
        <taxon>Eubacteriales</taxon>
        <taxon>Clostridiaceae</taxon>
        <taxon>Caloramator</taxon>
    </lineage>
</organism>
<dbReference type="InterPro" id="IPR017871">
    <property type="entry name" value="ABC_transporter-like_CS"/>
</dbReference>
<dbReference type="PROSITE" id="PS50929">
    <property type="entry name" value="ABC_TM1F"/>
    <property type="match status" value="1"/>
</dbReference>
<reference evidence="11" key="1">
    <citation type="submission" date="2016-11" db="EMBL/GenBank/DDBJ databases">
        <authorList>
            <person name="Varghese N."/>
            <person name="Submissions S."/>
        </authorList>
    </citation>
    <scope>NUCLEOTIDE SEQUENCE [LARGE SCALE GENOMIC DNA]</scope>
    <source>
        <strain evidence="11">DSM 10124</strain>
    </source>
</reference>
<name>A0A1M4YWA4_9CLOT</name>
<dbReference type="InterPro" id="IPR003439">
    <property type="entry name" value="ABC_transporter-like_ATP-bd"/>
</dbReference>
<dbReference type="PANTHER" id="PTHR43394:SF1">
    <property type="entry name" value="ATP-BINDING CASSETTE SUB-FAMILY B MEMBER 10, MITOCHONDRIAL"/>
    <property type="match status" value="1"/>
</dbReference>